<dbReference type="GO" id="GO:0035336">
    <property type="term" value="P:long-chain fatty-acyl-CoA metabolic process"/>
    <property type="evidence" value="ECO:0007669"/>
    <property type="project" value="TreeGrafter"/>
</dbReference>
<keyword evidence="4" id="KW-0067">ATP-binding</keyword>
<sequence>MMSADTFLKSGASTCTVELPEPRVLADGIEQSNRFRHVAAQHALLHQPYPDVVTVHDVVMRSARVFGELPAMGYRPVIRTIEETKERTRIVNGNEVKETKVMKFYELGPYQWISYKEMLVTVKSIASGLVDLGYSAGDKTCIYLPTSPDWQMFAHGCFAQSIAITTAYDTLGPDGLLWALNEPEIPIVFTTTDLFPMLTRIISQCPHVRHVVFKGNATPLMLADLAAAAGDDRLTILSLDELMLRGKLRPCEMRPPSKDDLCCIMYTSGSTGKPKGVVMTHANIVAALAGIDAVIPKLLGVGDRYLAMLPLSHSLEFAVESY</sequence>
<reference evidence="8" key="2">
    <citation type="submission" date="2009-11" db="EMBL/GenBank/DDBJ databases">
        <title>The Genome Sequence of Allomyces macrogynus strain ATCC 38327.</title>
        <authorList>
            <consortium name="The Broad Institute Genome Sequencing Platform"/>
            <person name="Russ C."/>
            <person name="Cuomo C."/>
            <person name="Shea T."/>
            <person name="Young S.K."/>
            <person name="Zeng Q."/>
            <person name="Koehrsen M."/>
            <person name="Haas B."/>
            <person name="Borodovsky M."/>
            <person name="Guigo R."/>
            <person name="Alvarado L."/>
            <person name="Berlin A."/>
            <person name="Borenstein D."/>
            <person name="Chen Z."/>
            <person name="Engels R."/>
            <person name="Freedman E."/>
            <person name="Gellesch M."/>
            <person name="Goldberg J."/>
            <person name="Griggs A."/>
            <person name="Gujja S."/>
            <person name="Heiman D."/>
            <person name="Hepburn T."/>
            <person name="Howarth C."/>
            <person name="Jen D."/>
            <person name="Larson L."/>
            <person name="Lewis B."/>
            <person name="Mehta T."/>
            <person name="Park D."/>
            <person name="Pearson M."/>
            <person name="Roberts A."/>
            <person name="Saif S."/>
            <person name="Shenoy N."/>
            <person name="Sisk P."/>
            <person name="Stolte C."/>
            <person name="Sykes S."/>
            <person name="Walk T."/>
            <person name="White J."/>
            <person name="Yandava C."/>
            <person name="Burger G."/>
            <person name="Gray M.W."/>
            <person name="Holland P.W.H."/>
            <person name="King N."/>
            <person name="Lang F.B.F."/>
            <person name="Roger A.J."/>
            <person name="Ruiz-Trillo I."/>
            <person name="Lander E."/>
            <person name="Nusbaum C."/>
        </authorList>
    </citation>
    <scope>NUCLEOTIDE SEQUENCE [LARGE SCALE GENOMIC DNA]</scope>
    <source>
        <strain evidence="8">ATCC 38327</strain>
    </source>
</reference>
<reference evidence="7 8" key="1">
    <citation type="submission" date="2009-11" db="EMBL/GenBank/DDBJ databases">
        <title>Annotation of Allomyces macrogynus ATCC 38327.</title>
        <authorList>
            <consortium name="The Broad Institute Genome Sequencing Platform"/>
            <person name="Russ C."/>
            <person name="Cuomo C."/>
            <person name="Burger G."/>
            <person name="Gray M.W."/>
            <person name="Holland P.W.H."/>
            <person name="King N."/>
            <person name="Lang F.B.F."/>
            <person name="Roger A.J."/>
            <person name="Ruiz-Trillo I."/>
            <person name="Young S.K."/>
            <person name="Zeng Q."/>
            <person name="Gargeya S."/>
            <person name="Fitzgerald M."/>
            <person name="Haas B."/>
            <person name="Abouelleil A."/>
            <person name="Alvarado L."/>
            <person name="Arachchi H.M."/>
            <person name="Berlin A."/>
            <person name="Chapman S.B."/>
            <person name="Gearin G."/>
            <person name="Goldberg J."/>
            <person name="Griggs A."/>
            <person name="Gujja S."/>
            <person name="Hansen M."/>
            <person name="Heiman D."/>
            <person name="Howarth C."/>
            <person name="Larimer J."/>
            <person name="Lui A."/>
            <person name="MacDonald P.J.P."/>
            <person name="McCowen C."/>
            <person name="Montmayeur A."/>
            <person name="Murphy C."/>
            <person name="Neiman D."/>
            <person name="Pearson M."/>
            <person name="Priest M."/>
            <person name="Roberts A."/>
            <person name="Saif S."/>
            <person name="Shea T."/>
            <person name="Sisk P."/>
            <person name="Stolte C."/>
            <person name="Sykes S."/>
            <person name="Wortman J."/>
            <person name="Nusbaum C."/>
            <person name="Birren B."/>
        </authorList>
    </citation>
    <scope>NUCLEOTIDE SEQUENCE [LARGE SCALE GENOMIC DNA]</scope>
    <source>
        <strain evidence="7 8">ATCC 38327</strain>
    </source>
</reference>
<dbReference type="GO" id="GO:0005886">
    <property type="term" value="C:plasma membrane"/>
    <property type="evidence" value="ECO:0007669"/>
    <property type="project" value="TreeGrafter"/>
</dbReference>
<dbReference type="OrthoDB" id="1700726at2759"/>
<comment type="catalytic activity">
    <reaction evidence="5">
        <text>a long-chain fatty acid + ATP + CoA = a long-chain fatty acyl-CoA + AMP + diphosphate</text>
        <dbReference type="Rhea" id="RHEA:15421"/>
        <dbReference type="ChEBI" id="CHEBI:30616"/>
        <dbReference type="ChEBI" id="CHEBI:33019"/>
        <dbReference type="ChEBI" id="CHEBI:57287"/>
        <dbReference type="ChEBI" id="CHEBI:57560"/>
        <dbReference type="ChEBI" id="CHEBI:83139"/>
        <dbReference type="ChEBI" id="CHEBI:456215"/>
        <dbReference type="EC" id="6.2.1.3"/>
    </reaction>
</comment>
<name>A0A0L0S5C2_ALLM3</name>
<dbReference type="GO" id="GO:0005783">
    <property type="term" value="C:endoplasmic reticulum"/>
    <property type="evidence" value="ECO:0007669"/>
    <property type="project" value="TreeGrafter"/>
</dbReference>
<dbReference type="PROSITE" id="PS00455">
    <property type="entry name" value="AMP_BINDING"/>
    <property type="match status" value="1"/>
</dbReference>
<dbReference type="OMA" id="VENDCRA"/>
<dbReference type="EMBL" id="GG745331">
    <property type="protein sequence ID" value="KNE57616.1"/>
    <property type="molecule type" value="Genomic_DNA"/>
</dbReference>
<feature type="domain" description="AMP-dependent synthetase/ligase" evidence="6">
    <location>
        <begin position="104"/>
        <end position="318"/>
    </location>
</feature>
<keyword evidence="2" id="KW-0436">Ligase</keyword>
<dbReference type="PANTHER" id="PTHR43272:SF83">
    <property type="entry name" value="ACYL-COA SYNTHETASE LONG-CHAIN, ISOFORM J"/>
    <property type="match status" value="1"/>
</dbReference>
<proteinExistence type="inferred from homology"/>
<dbReference type="GO" id="GO:0005811">
    <property type="term" value="C:lipid droplet"/>
    <property type="evidence" value="ECO:0007669"/>
    <property type="project" value="TreeGrafter"/>
</dbReference>
<organism evidence="7 8">
    <name type="scientific">Allomyces macrogynus (strain ATCC 38327)</name>
    <name type="common">Allomyces javanicus var. macrogynus</name>
    <dbReference type="NCBI Taxonomy" id="578462"/>
    <lineage>
        <taxon>Eukaryota</taxon>
        <taxon>Fungi</taxon>
        <taxon>Fungi incertae sedis</taxon>
        <taxon>Blastocladiomycota</taxon>
        <taxon>Blastocladiomycetes</taxon>
        <taxon>Blastocladiales</taxon>
        <taxon>Blastocladiaceae</taxon>
        <taxon>Allomyces</taxon>
    </lineage>
</organism>
<protein>
    <recommendedName>
        <fullName evidence="6">AMP-dependent synthetase/ligase domain-containing protein</fullName>
    </recommendedName>
</protein>
<evidence type="ECO:0000256" key="4">
    <source>
        <dbReference type="ARBA" id="ARBA00022840"/>
    </source>
</evidence>
<evidence type="ECO:0000259" key="6">
    <source>
        <dbReference type="Pfam" id="PF00501"/>
    </source>
</evidence>
<evidence type="ECO:0000313" key="7">
    <source>
        <dbReference type="EMBL" id="KNE57616.1"/>
    </source>
</evidence>
<dbReference type="eggNOG" id="KOG1180">
    <property type="taxonomic scope" value="Eukaryota"/>
</dbReference>
<dbReference type="GO" id="GO:0004467">
    <property type="term" value="F:long-chain fatty acid-CoA ligase activity"/>
    <property type="evidence" value="ECO:0007669"/>
    <property type="project" value="UniProtKB-EC"/>
</dbReference>
<dbReference type="STRING" id="578462.A0A0L0S5C2"/>
<accession>A0A0L0S5C2</accession>
<evidence type="ECO:0000256" key="1">
    <source>
        <dbReference type="ARBA" id="ARBA00006432"/>
    </source>
</evidence>
<gene>
    <name evidence="7" type="ORF">AMAG_18073</name>
</gene>
<keyword evidence="3" id="KW-0547">Nucleotide-binding</keyword>
<dbReference type="AlphaFoldDB" id="A0A0L0S5C2"/>
<comment type="similarity">
    <text evidence="1">Belongs to the ATP-dependent AMP-binding enzyme family.</text>
</comment>
<evidence type="ECO:0000256" key="5">
    <source>
        <dbReference type="ARBA" id="ARBA00036813"/>
    </source>
</evidence>
<evidence type="ECO:0000256" key="3">
    <source>
        <dbReference type="ARBA" id="ARBA00022741"/>
    </source>
</evidence>
<keyword evidence="8" id="KW-1185">Reference proteome</keyword>
<dbReference type="Pfam" id="PF00501">
    <property type="entry name" value="AMP-binding"/>
    <property type="match status" value="1"/>
</dbReference>
<dbReference type="InterPro" id="IPR000873">
    <property type="entry name" value="AMP-dep_synth/lig_dom"/>
</dbReference>
<dbReference type="SUPFAM" id="SSF56801">
    <property type="entry name" value="Acetyl-CoA synthetase-like"/>
    <property type="match status" value="1"/>
</dbReference>
<dbReference type="Gene3D" id="3.40.50.12780">
    <property type="entry name" value="N-terminal domain of ligase-like"/>
    <property type="match status" value="1"/>
</dbReference>
<dbReference type="GO" id="GO:0005524">
    <property type="term" value="F:ATP binding"/>
    <property type="evidence" value="ECO:0007669"/>
    <property type="project" value="UniProtKB-KW"/>
</dbReference>
<dbReference type="InterPro" id="IPR042099">
    <property type="entry name" value="ANL_N_sf"/>
</dbReference>
<dbReference type="PANTHER" id="PTHR43272">
    <property type="entry name" value="LONG-CHAIN-FATTY-ACID--COA LIGASE"/>
    <property type="match status" value="1"/>
</dbReference>
<evidence type="ECO:0000313" key="8">
    <source>
        <dbReference type="Proteomes" id="UP000054350"/>
    </source>
</evidence>
<dbReference type="Proteomes" id="UP000054350">
    <property type="component" value="Unassembled WGS sequence"/>
</dbReference>
<dbReference type="InterPro" id="IPR020845">
    <property type="entry name" value="AMP-binding_CS"/>
</dbReference>
<evidence type="ECO:0000256" key="2">
    <source>
        <dbReference type="ARBA" id="ARBA00022598"/>
    </source>
</evidence>
<dbReference type="VEuPathDB" id="FungiDB:AMAG_18073"/>
<feature type="non-terminal residue" evidence="7">
    <location>
        <position position="322"/>
    </location>
</feature>